<proteinExistence type="predicted"/>
<dbReference type="AlphaFoldDB" id="A0A6C0LV51"/>
<keyword evidence="1" id="KW-0812">Transmembrane</keyword>
<keyword evidence="1" id="KW-0472">Membrane</keyword>
<evidence type="ECO:0000256" key="1">
    <source>
        <dbReference type="SAM" id="Phobius"/>
    </source>
</evidence>
<accession>A0A6C0LV51</accession>
<dbReference type="EMBL" id="MN740573">
    <property type="protein sequence ID" value="QHU34497.1"/>
    <property type="molecule type" value="Genomic_DNA"/>
</dbReference>
<organism evidence="2">
    <name type="scientific">viral metagenome</name>
    <dbReference type="NCBI Taxonomy" id="1070528"/>
    <lineage>
        <taxon>unclassified sequences</taxon>
        <taxon>metagenomes</taxon>
        <taxon>organismal metagenomes</taxon>
    </lineage>
</organism>
<protein>
    <submittedName>
        <fullName evidence="2">Uncharacterized protein</fullName>
    </submittedName>
</protein>
<reference evidence="2" key="1">
    <citation type="journal article" date="2020" name="Nature">
        <title>Giant virus diversity and host interactions through global metagenomics.</title>
        <authorList>
            <person name="Schulz F."/>
            <person name="Roux S."/>
            <person name="Paez-Espino D."/>
            <person name="Jungbluth S."/>
            <person name="Walsh D.A."/>
            <person name="Denef V.J."/>
            <person name="McMahon K.D."/>
            <person name="Konstantinidis K.T."/>
            <person name="Eloe-Fadrosh E.A."/>
            <person name="Kyrpides N.C."/>
            <person name="Woyke T."/>
        </authorList>
    </citation>
    <scope>NUCLEOTIDE SEQUENCE</scope>
    <source>
        <strain evidence="2">GVMAG-S-1016713-169</strain>
    </source>
</reference>
<keyword evidence="1" id="KW-1133">Transmembrane helix</keyword>
<name>A0A6C0LV51_9ZZZZ</name>
<evidence type="ECO:0000313" key="2">
    <source>
        <dbReference type="EMBL" id="QHU34497.1"/>
    </source>
</evidence>
<feature type="transmembrane region" description="Helical" evidence="1">
    <location>
        <begin position="87"/>
        <end position="104"/>
    </location>
</feature>
<feature type="transmembrane region" description="Helical" evidence="1">
    <location>
        <begin position="49"/>
        <end position="67"/>
    </location>
</feature>
<sequence>MTTIQYNQDPASTGDPIQNLQIDNSQATQNEIHIVDTLFTKNAGIMDKLAVEATDCIIIGVIFIVFSLPQTNNLIKKILPVSANSPYILIGIKTLAVMISYWLIKHFYLSRREIII</sequence>